<dbReference type="Proteomes" id="UP001628220">
    <property type="component" value="Unassembled WGS sequence"/>
</dbReference>
<evidence type="ECO:0000313" key="1">
    <source>
        <dbReference type="EMBL" id="GAB1251883.1"/>
    </source>
</evidence>
<accession>A0ABQ0E2G9</accession>
<dbReference type="EMBL" id="BAAFSF010000002">
    <property type="protein sequence ID" value="GAB1251883.1"/>
    <property type="molecule type" value="Genomic_DNA"/>
</dbReference>
<proteinExistence type="predicted"/>
<reference evidence="1 2" key="1">
    <citation type="journal article" date="2025" name="Int. J. Syst. Evol. Microbiol.">
        <title>Desulfovibrio falkowii sp. nov., Porphyromonas miyakawae sp. nov., Mediterraneibacter flintii sp. nov. and Owariibacterium komagatae gen. nov., sp. nov., isolated from human faeces.</title>
        <authorList>
            <person name="Hamaguchi T."/>
            <person name="Ohara M."/>
            <person name="Hisatomi A."/>
            <person name="Sekiguchi K."/>
            <person name="Takeda J.I."/>
            <person name="Ueyama J."/>
            <person name="Ito M."/>
            <person name="Nishiwaki H."/>
            <person name="Ogi T."/>
            <person name="Hirayama M."/>
            <person name="Ohkuma M."/>
            <person name="Sakamoto M."/>
            <person name="Ohno K."/>
        </authorList>
    </citation>
    <scope>NUCLEOTIDE SEQUENCE [LARGE SCALE GENOMIC DNA]</scope>
    <source>
        <strain evidence="1 2">13CB11C</strain>
    </source>
</reference>
<organism evidence="1 2">
    <name type="scientific">Porphyromonas miyakawae</name>
    <dbReference type="NCBI Taxonomy" id="3137470"/>
    <lineage>
        <taxon>Bacteria</taxon>
        <taxon>Pseudomonadati</taxon>
        <taxon>Bacteroidota</taxon>
        <taxon>Bacteroidia</taxon>
        <taxon>Bacteroidales</taxon>
        <taxon>Porphyromonadaceae</taxon>
        <taxon>Porphyromonas</taxon>
    </lineage>
</organism>
<name>A0ABQ0E2G9_9PORP</name>
<comment type="caution">
    <text evidence="1">The sequence shown here is derived from an EMBL/GenBank/DDBJ whole genome shotgun (WGS) entry which is preliminary data.</text>
</comment>
<gene>
    <name evidence="1" type="ORF">Tsumi_09880</name>
</gene>
<protein>
    <submittedName>
        <fullName evidence="1">Uncharacterized protein</fullName>
    </submittedName>
</protein>
<sequence>MLLPIGIAFAQSSLINSLELVDLHNIQRAEAIAQLVLGDSVRHATYFVFIMNHELLLVHKKDSDYRRYRLSQSFDKVDKKATFNIVSSQRLEDDDILKRVFSENPCTRRFTYSNTDSLVYKHDLRISYMYFVLCKEGEKVCEFNLPITVTPGFKGPEYPLQKGILDYLIEILFYRFKT</sequence>
<evidence type="ECO:0000313" key="2">
    <source>
        <dbReference type="Proteomes" id="UP001628220"/>
    </source>
</evidence>
<keyword evidence="2" id="KW-1185">Reference proteome</keyword>